<name>A0AAU9MWK7_9ASTR</name>
<dbReference type="EMBL" id="CAKMRJ010003334">
    <property type="protein sequence ID" value="CAH1430992.1"/>
    <property type="molecule type" value="Genomic_DNA"/>
</dbReference>
<gene>
    <name evidence="2" type="ORF">LVIROSA_LOCUS17725</name>
</gene>
<keyword evidence="1" id="KW-0812">Transmembrane</keyword>
<keyword evidence="3" id="KW-1185">Reference proteome</keyword>
<dbReference type="PANTHER" id="PTHR34936:SF7">
    <property type="entry name" value="NADH-UBIQUINONE OXIDOREDUCTASE CHAIN 5"/>
    <property type="match status" value="1"/>
</dbReference>
<feature type="transmembrane region" description="Helical" evidence="1">
    <location>
        <begin position="308"/>
        <end position="330"/>
    </location>
</feature>
<dbReference type="Proteomes" id="UP001157418">
    <property type="component" value="Unassembled WGS sequence"/>
</dbReference>
<keyword evidence="1" id="KW-0472">Membrane</keyword>
<evidence type="ECO:0000256" key="1">
    <source>
        <dbReference type="SAM" id="Phobius"/>
    </source>
</evidence>
<dbReference type="PANTHER" id="PTHR34936">
    <property type="entry name" value="EXPRESSED PROTEIN"/>
    <property type="match status" value="1"/>
</dbReference>
<comment type="caution">
    <text evidence="2">The sequence shown here is derived from an EMBL/GenBank/DDBJ whole genome shotgun (WGS) entry which is preliminary data.</text>
</comment>
<evidence type="ECO:0000313" key="3">
    <source>
        <dbReference type="Proteomes" id="UP001157418"/>
    </source>
</evidence>
<feature type="transmembrane region" description="Helical" evidence="1">
    <location>
        <begin position="336"/>
        <end position="354"/>
    </location>
</feature>
<protein>
    <submittedName>
        <fullName evidence="2">Uncharacterized protein</fullName>
    </submittedName>
</protein>
<dbReference type="AlphaFoldDB" id="A0AAU9MWK7"/>
<reference evidence="2 3" key="1">
    <citation type="submission" date="2022-01" db="EMBL/GenBank/DDBJ databases">
        <authorList>
            <person name="Xiong W."/>
            <person name="Schranz E."/>
        </authorList>
    </citation>
    <scope>NUCLEOTIDE SEQUENCE [LARGE SCALE GENOMIC DNA]</scope>
</reference>
<accession>A0AAU9MWK7</accession>
<proteinExistence type="predicted"/>
<sequence>MSMKFFSCNEGLSNINNQQKKDEAYFQTLLRTVEETPRLYYSYETYITLNLQRIYKMANGLMSKPNLEAGVSSPTISLSKMNFPSTLLPSIDLGYIEDKYSGLPSQALLNIWVSTNPQSVERLLPVGYKQKDNIDKAVKKLPFSNHSIRVNQNYEGVYVILPEGRKKGTLILDCSTPTTLSLSLSLSVPLLFHPPVVGKSPNLFRRRLPADDFRSVDRERGGSGTVKMIPRSSSLQQEKMYRSVDREAVDGGSVSGLPRSSSAHHERKITRSNLVDQLREYQIRSKHDWASVSFFSSTSNLSSSRVDVVVFVIWELAILAFFVFSAVALYFSHMRLGFGLATITLLLLLCMKLTKRIKLAQKKKRRVLLPLSM</sequence>
<organism evidence="2 3">
    <name type="scientific">Lactuca virosa</name>
    <dbReference type="NCBI Taxonomy" id="75947"/>
    <lineage>
        <taxon>Eukaryota</taxon>
        <taxon>Viridiplantae</taxon>
        <taxon>Streptophyta</taxon>
        <taxon>Embryophyta</taxon>
        <taxon>Tracheophyta</taxon>
        <taxon>Spermatophyta</taxon>
        <taxon>Magnoliopsida</taxon>
        <taxon>eudicotyledons</taxon>
        <taxon>Gunneridae</taxon>
        <taxon>Pentapetalae</taxon>
        <taxon>asterids</taxon>
        <taxon>campanulids</taxon>
        <taxon>Asterales</taxon>
        <taxon>Asteraceae</taxon>
        <taxon>Cichorioideae</taxon>
        <taxon>Cichorieae</taxon>
        <taxon>Lactucinae</taxon>
        <taxon>Lactuca</taxon>
    </lineage>
</organism>
<keyword evidence="1" id="KW-1133">Transmembrane helix</keyword>
<evidence type="ECO:0000313" key="2">
    <source>
        <dbReference type="EMBL" id="CAH1430992.1"/>
    </source>
</evidence>